<evidence type="ECO:0000256" key="1">
    <source>
        <dbReference type="ARBA" id="ARBA00022723"/>
    </source>
</evidence>
<dbReference type="InterPro" id="IPR036443">
    <property type="entry name" value="Znf_RanBP2_sf"/>
</dbReference>
<accession>A0A1V9YDN1</accession>
<dbReference type="AlphaFoldDB" id="A0A1V9YDN1"/>
<dbReference type="PROSITE" id="PS50222">
    <property type="entry name" value="EF_HAND_2"/>
    <property type="match status" value="1"/>
</dbReference>
<feature type="domain" description="EF-hand" evidence="5">
    <location>
        <begin position="19"/>
        <end position="54"/>
    </location>
</feature>
<organism evidence="6 7">
    <name type="scientific">Achlya hypogyna</name>
    <name type="common">Oomycete</name>
    <name type="synonym">Protoachlya hypogyna</name>
    <dbReference type="NCBI Taxonomy" id="1202772"/>
    <lineage>
        <taxon>Eukaryota</taxon>
        <taxon>Sar</taxon>
        <taxon>Stramenopiles</taxon>
        <taxon>Oomycota</taxon>
        <taxon>Saprolegniomycetes</taxon>
        <taxon>Saprolegniales</taxon>
        <taxon>Achlyaceae</taxon>
        <taxon>Achlya</taxon>
    </lineage>
</organism>
<evidence type="ECO:0000256" key="4">
    <source>
        <dbReference type="SAM" id="MobiDB-lite"/>
    </source>
</evidence>
<dbReference type="SUPFAM" id="SSF90209">
    <property type="entry name" value="Ran binding protein zinc finger-like"/>
    <property type="match status" value="1"/>
</dbReference>
<dbReference type="InterPro" id="IPR002048">
    <property type="entry name" value="EF_hand_dom"/>
</dbReference>
<dbReference type="InterPro" id="IPR011992">
    <property type="entry name" value="EF-hand-dom_pair"/>
</dbReference>
<dbReference type="OrthoDB" id="79830at2759"/>
<reference evidence="6 7" key="1">
    <citation type="journal article" date="2014" name="Genome Biol. Evol.">
        <title>The secreted proteins of Achlya hypogyna and Thraustotheca clavata identify the ancestral oomycete secretome and reveal gene acquisitions by horizontal gene transfer.</title>
        <authorList>
            <person name="Misner I."/>
            <person name="Blouin N."/>
            <person name="Leonard G."/>
            <person name="Richards T.A."/>
            <person name="Lane C.E."/>
        </authorList>
    </citation>
    <scope>NUCLEOTIDE SEQUENCE [LARGE SCALE GENOMIC DNA]</scope>
    <source>
        <strain evidence="6 7">ATCC 48635</strain>
    </source>
</reference>
<evidence type="ECO:0000256" key="3">
    <source>
        <dbReference type="ARBA" id="ARBA00022833"/>
    </source>
</evidence>
<sequence>VFNDEDEDDDDDDEEEREEERQKAAAAFDAVDKDSEGSIPATSLELIFKAMRTVYCEEEHSHTAKKLSREGRIHKNDFVRWYEEWIFDDGDSEGSDAEDDVVDTTMKSPEEIKAKLAQFQPKEGSWQCTVCMVRNSDPALQRCASCESPNPNAPKVAAPAALKPATGAGGFTFGITPAAAST</sequence>
<evidence type="ECO:0000313" key="7">
    <source>
        <dbReference type="Proteomes" id="UP000243579"/>
    </source>
</evidence>
<protein>
    <submittedName>
        <fullName evidence="6">Nuclear pore complex protein</fullName>
    </submittedName>
</protein>
<feature type="region of interest" description="Disordered" evidence="4">
    <location>
        <begin position="1"/>
        <end position="37"/>
    </location>
</feature>
<gene>
    <name evidence="6" type="ORF">ACHHYP_14259</name>
</gene>
<keyword evidence="2" id="KW-0863">Zinc-finger</keyword>
<keyword evidence="7" id="KW-1185">Reference proteome</keyword>
<name>A0A1V9YDN1_ACHHY</name>
<dbReference type="Gene3D" id="1.10.238.10">
    <property type="entry name" value="EF-hand"/>
    <property type="match status" value="1"/>
</dbReference>
<evidence type="ECO:0000259" key="5">
    <source>
        <dbReference type="PROSITE" id="PS50222"/>
    </source>
</evidence>
<feature type="compositionally biased region" description="Acidic residues" evidence="4">
    <location>
        <begin position="1"/>
        <end position="18"/>
    </location>
</feature>
<dbReference type="Pfam" id="PF00641">
    <property type="entry name" value="Zn_ribbon_RanBP"/>
    <property type="match status" value="1"/>
</dbReference>
<evidence type="ECO:0000256" key="2">
    <source>
        <dbReference type="ARBA" id="ARBA00022771"/>
    </source>
</evidence>
<dbReference type="InterPro" id="IPR001876">
    <property type="entry name" value="Znf_RanBP2"/>
</dbReference>
<keyword evidence="3" id="KW-0862">Zinc</keyword>
<feature type="non-terminal residue" evidence="6">
    <location>
        <position position="182"/>
    </location>
</feature>
<dbReference type="EMBL" id="JNBR01002075">
    <property type="protein sequence ID" value="OQR83809.1"/>
    <property type="molecule type" value="Genomic_DNA"/>
</dbReference>
<dbReference type="Gene3D" id="4.10.1060.10">
    <property type="entry name" value="Zinc finger, RanBP2-type"/>
    <property type="match status" value="1"/>
</dbReference>
<dbReference type="SUPFAM" id="SSF47473">
    <property type="entry name" value="EF-hand"/>
    <property type="match status" value="1"/>
</dbReference>
<dbReference type="FunFam" id="4.10.1060.10:FF:000003">
    <property type="entry name" value="E3 SUMO-protein ligase RanBP2"/>
    <property type="match status" value="1"/>
</dbReference>
<dbReference type="GO" id="GO:0008270">
    <property type="term" value="F:zinc ion binding"/>
    <property type="evidence" value="ECO:0007669"/>
    <property type="project" value="UniProtKB-KW"/>
</dbReference>
<dbReference type="GO" id="GO:0005509">
    <property type="term" value="F:calcium ion binding"/>
    <property type="evidence" value="ECO:0007669"/>
    <property type="project" value="InterPro"/>
</dbReference>
<comment type="caution">
    <text evidence="6">The sequence shown here is derived from an EMBL/GenBank/DDBJ whole genome shotgun (WGS) entry which is preliminary data.</text>
</comment>
<proteinExistence type="predicted"/>
<feature type="non-terminal residue" evidence="6">
    <location>
        <position position="1"/>
    </location>
</feature>
<evidence type="ECO:0000313" key="6">
    <source>
        <dbReference type="EMBL" id="OQR83809.1"/>
    </source>
</evidence>
<keyword evidence="1" id="KW-0479">Metal-binding</keyword>
<dbReference type="STRING" id="1202772.A0A1V9YDN1"/>
<dbReference type="Proteomes" id="UP000243579">
    <property type="component" value="Unassembled WGS sequence"/>
</dbReference>